<gene>
    <name evidence="2" type="ORF">LtaPh_3224900</name>
</gene>
<feature type="compositionally biased region" description="Basic and acidic residues" evidence="1">
    <location>
        <begin position="60"/>
        <end position="78"/>
    </location>
</feature>
<evidence type="ECO:0000313" key="3">
    <source>
        <dbReference type="Proteomes" id="UP000419144"/>
    </source>
</evidence>
<evidence type="ECO:0000313" key="2">
    <source>
        <dbReference type="EMBL" id="GET91574.1"/>
    </source>
</evidence>
<dbReference type="AlphaFoldDB" id="A0A640KRC9"/>
<feature type="region of interest" description="Disordered" evidence="1">
    <location>
        <begin position="60"/>
        <end position="88"/>
    </location>
</feature>
<comment type="caution">
    <text evidence="2">The sequence shown here is derived from an EMBL/GenBank/DDBJ whole genome shotgun (WGS) entry which is preliminary data.</text>
</comment>
<sequence length="462" mass="49048">MSRPPGSAEELYELVCTLQKEQQLTQVDLRAVQRRIEALRQELHSQEEIIAEEEAKREELAAKRTHDHAERQLAEAHARGAARASADAAQELRSERQAFVQKCHDHVVSVGKGLADRRLSDFPAAPNKCTLLLAAADDSCSGSSSTVEVATSRGATLMPPAAVHQLLLLLRRKLTRCIEIGTTAGPAPLTATPFVTPTKKDNSSEQPFDDRPFTEQCAIAQVETTVMSPLVEKKPKQPSSISVTGVCVRGAAEGQISPRERKHIGFAPESSFERVTAVPAANVNRGTRKMWLTAGSPCACDSTAAAPPPAHVTAGGDNRPSNVARGTGSRPLPQRGGGHFTVRVASRSAALVAEAAALGAKRRRASEAANATQSSPPKAARADGGKGASTCTATQDTSVAAAFSTVYTNNDGRLLVPIDLLSPCSAQAGRNSSSGPGRRTVWTWTRGTSHEQEDVRGEGERK</sequence>
<feature type="compositionally biased region" description="Low complexity" evidence="1">
    <location>
        <begin position="79"/>
        <end position="88"/>
    </location>
</feature>
<feature type="compositionally biased region" description="Basic and acidic residues" evidence="1">
    <location>
        <begin position="198"/>
        <end position="210"/>
    </location>
</feature>
<reference evidence="2" key="1">
    <citation type="submission" date="2019-11" db="EMBL/GenBank/DDBJ databases">
        <title>Leishmania tarentolae CDS.</title>
        <authorList>
            <person name="Goto Y."/>
            <person name="Yamagishi J."/>
        </authorList>
    </citation>
    <scope>NUCLEOTIDE SEQUENCE [LARGE SCALE GENOMIC DNA]</scope>
    <source>
        <strain evidence="2">Parrot Tar II</strain>
    </source>
</reference>
<feature type="compositionally biased region" description="Low complexity" evidence="1">
    <location>
        <begin position="437"/>
        <end position="447"/>
    </location>
</feature>
<name>A0A640KRC9_LEITA</name>
<feature type="region of interest" description="Disordered" evidence="1">
    <location>
        <begin position="305"/>
        <end position="339"/>
    </location>
</feature>
<proteinExistence type="predicted"/>
<dbReference type="VEuPathDB" id="TriTrypDB:LtaPh_3224900"/>
<feature type="region of interest" description="Disordered" evidence="1">
    <location>
        <begin position="364"/>
        <end position="391"/>
    </location>
</feature>
<accession>A0A640KRC9</accession>
<dbReference type="EMBL" id="BLBS01000049">
    <property type="protein sequence ID" value="GET91574.1"/>
    <property type="molecule type" value="Genomic_DNA"/>
</dbReference>
<feature type="region of interest" description="Disordered" evidence="1">
    <location>
        <begin position="189"/>
        <end position="210"/>
    </location>
</feature>
<dbReference type="Proteomes" id="UP000419144">
    <property type="component" value="Unassembled WGS sequence"/>
</dbReference>
<keyword evidence="3" id="KW-1185">Reference proteome</keyword>
<feature type="compositionally biased region" description="Polar residues" evidence="1">
    <location>
        <begin position="426"/>
        <end position="435"/>
    </location>
</feature>
<feature type="compositionally biased region" description="Basic and acidic residues" evidence="1">
    <location>
        <begin position="448"/>
        <end position="462"/>
    </location>
</feature>
<protein>
    <submittedName>
        <fullName evidence="2">Uncharacterized protein</fullName>
    </submittedName>
</protein>
<evidence type="ECO:0000256" key="1">
    <source>
        <dbReference type="SAM" id="MobiDB-lite"/>
    </source>
</evidence>
<feature type="region of interest" description="Disordered" evidence="1">
    <location>
        <begin position="426"/>
        <end position="462"/>
    </location>
</feature>
<organism evidence="2 3">
    <name type="scientific">Leishmania tarentolae</name>
    <name type="common">Sauroleishmania tarentolae</name>
    <dbReference type="NCBI Taxonomy" id="5689"/>
    <lineage>
        <taxon>Eukaryota</taxon>
        <taxon>Discoba</taxon>
        <taxon>Euglenozoa</taxon>
        <taxon>Kinetoplastea</taxon>
        <taxon>Metakinetoplastina</taxon>
        <taxon>Trypanosomatida</taxon>
        <taxon>Trypanosomatidae</taxon>
        <taxon>Leishmaniinae</taxon>
        <taxon>Leishmania</taxon>
        <taxon>lizard Leishmania</taxon>
    </lineage>
</organism>
<dbReference type="OrthoDB" id="267529at2759"/>